<evidence type="ECO:0000313" key="4">
    <source>
        <dbReference type="WBParaSite" id="GPLIN_001349700"/>
    </source>
</evidence>
<reference evidence="4" key="2">
    <citation type="submission" date="2016-06" db="UniProtKB">
        <authorList>
            <consortium name="WormBaseParasite"/>
        </authorList>
    </citation>
    <scope>IDENTIFICATION</scope>
</reference>
<dbReference type="WBParaSite" id="GPLIN_001349700">
    <property type="protein sequence ID" value="GPLIN_001349700"/>
    <property type="gene ID" value="GPLIN_001349700"/>
</dbReference>
<accession>A0A183CKU1</accession>
<keyword evidence="2" id="KW-0472">Membrane</keyword>
<organism evidence="3 4">
    <name type="scientific">Globodera pallida</name>
    <name type="common">Potato cyst nematode worm</name>
    <name type="synonym">Heterodera pallida</name>
    <dbReference type="NCBI Taxonomy" id="36090"/>
    <lineage>
        <taxon>Eukaryota</taxon>
        <taxon>Metazoa</taxon>
        <taxon>Ecdysozoa</taxon>
        <taxon>Nematoda</taxon>
        <taxon>Chromadorea</taxon>
        <taxon>Rhabditida</taxon>
        <taxon>Tylenchina</taxon>
        <taxon>Tylenchomorpha</taxon>
        <taxon>Tylenchoidea</taxon>
        <taxon>Heteroderidae</taxon>
        <taxon>Heteroderinae</taxon>
        <taxon>Globodera</taxon>
    </lineage>
</organism>
<keyword evidence="2" id="KW-0812">Transmembrane</keyword>
<sequence>MDILERLEREYWGCEPSINAASCARKGAKRVQYRHLANWSCECQYGRKGQNMAFTGETTSTAAPTTTTTTETTPNTTNSSSAQETSSKCVCAGGHRLIVGTLLGLVLPMLLGSLPILHDMFAVFALCINNDL</sequence>
<feature type="region of interest" description="Disordered" evidence="1">
    <location>
        <begin position="58"/>
        <end position="83"/>
    </location>
</feature>
<evidence type="ECO:0000256" key="1">
    <source>
        <dbReference type="SAM" id="MobiDB-lite"/>
    </source>
</evidence>
<name>A0A183CKU1_GLOPA</name>
<evidence type="ECO:0000256" key="2">
    <source>
        <dbReference type="SAM" id="Phobius"/>
    </source>
</evidence>
<keyword evidence="3" id="KW-1185">Reference proteome</keyword>
<keyword evidence="2" id="KW-1133">Transmembrane helix</keyword>
<feature type="compositionally biased region" description="Low complexity" evidence="1">
    <location>
        <begin position="58"/>
        <end position="81"/>
    </location>
</feature>
<proteinExistence type="predicted"/>
<protein>
    <submittedName>
        <fullName evidence="4">Uncharacterized protein</fullName>
    </submittedName>
</protein>
<dbReference type="Proteomes" id="UP000050741">
    <property type="component" value="Unassembled WGS sequence"/>
</dbReference>
<dbReference type="AlphaFoldDB" id="A0A183CKU1"/>
<feature type="transmembrane region" description="Helical" evidence="2">
    <location>
        <begin position="97"/>
        <end position="117"/>
    </location>
</feature>
<reference evidence="3" key="1">
    <citation type="submission" date="2014-05" db="EMBL/GenBank/DDBJ databases">
        <title>The genome and life-stage specific transcriptomes of Globodera pallida elucidate key aspects of plant parasitism by a cyst nematode.</title>
        <authorList>
            <person name="Cotton J.A."/>
            <person name="Lilley C.J."/>
            <person name="Jones L.M."/>
            <person name="Kikuchi T."/>
            <person name="Reid A.J."/>
            <person name="Thorpe P."/>
            <person name="Tsai I.J."/>
            <person name="Beasley H."/>
            <person name="Blok V."/>
            <person name="Cock P.J.A."/>
            <person name="Van den Akker S.E."/>
            <person name="Holroyd N."/>
            <person name="Hunt M."/>
            <person name="Mantelin S."/>
            <person name="Naghra H."/>
            <person name="Pain A."/>
            <person name="Palomares-Rius J.E."/>
            <person name="Zarowiecki M."/>
            <person name="Berriman M."/>
            <person name="Jones J.T."/>
            <person name="Urwin P.E."/>
        </authorList>
    </citation>
    <scope>NUCLEOTIDE SEQUENCE [LARGE SCALE GENOMIC DNA]</scope>
    <source>
        <strain evidence="3">Lindley</strain>
    </source>
</reference>
<evidence type="ECO:0000313" key="3">
    <source>
        <dbReference type="Proteomes" id="UP000050741"/>
    </source>
</evidence>